<reference evidence="2 3" key="1">
    <citation type="journal article" date="2016" name="Nat. Commun.">
        <title>Thousands of microbial genomes shed light on interconnected biogeochemical processes in an aquifer system.</title>
        <authorList>
            <person name="Anantharaman K."/>
            <person name="Brown C.T."/>
            <person name="Hug L.A."/>
            <person name="Sharon I."/>
            <person name="Castelle C.J."/>
            <person name="Probst A.J."/>
            <person name="Thomas B.C."/>
            <person name="Singh A."/>
            <person name="Wilkins M.J."/>
            <person name="Karaoz U."/>
            <person name="Brodie E.L."/>
            <person name="Williams K.H."/>
            <person name="Hubbard S.S."/>
            <person name="Banfield J.F."/>
        </authorList>
    </citation>
    <scope>NUCLEOTIDE SEQUENCE [LARGE SCALE GENOMIC DNA]</scope>
</reference>
<comment type="caution">
    <text evidence="2">The sequence shown here is derived from an EMBL/GenBank/DDBJ whole genome shotgun (WGS) entry which is preliminary data.</text>
</comment>
<sequence length="235" mass="27815">MKKPSFVNEGIYHVYNRGVEKRAIFLDDHDYFRFLYGLHEFNDKHPAYNSYYKESSPELYEAKPRKEYILKDREQIVHIFAFTLMDNHFHLFLQQIQDDGIVRFMHKLGTGYTGFFNKKYDRVGHLFQGPFKAVLVEKESQLLYLPHYIHSNPLDLTFPFWREKGIGDSIQAEHILEGYPYSSYSAYTGKNDLSFILEKEFLSKILGGPEQHKKDMQKWLAERSPTDGIENIVLK</sequence>
<evidence type="ECO:0000313" key="3">
    <source>
        <dbReference type="Proteomes" id="UP000177029"/>
    </source>
</evidence>
<dbReference type="SUPFAM" id="SSF143422">
    <property type="entry name" value="Transposase IS200-like"/>
    <property type="match status" value="1"/>
</dbReference>
<dbReference type="SMART" id="SM01321">
    <property type="entry name" value="Y1_Tnp"/>
    <property type="match status" value="1"/>
</dbReference>
<dbReference type="Gene3D" id="3.30.70.1290">
    <property type="entry name" value="Transposase IS200-like"/>
    <property type="match status" value="1"/>
</dbReference>
<dbReference type="STRING" id="1802555.A2755_00760"/>
<dbReference type="GO" id="GO:0006313">
    <property type="term" value="P:DNA transposition"/>
    <property type="evidence" value="ECO:0007669"/>
    <property type="project" value="InterPro"/>
</dbReference>
<accession>A0A1F8DTD8</accession>
<dbReference type="InterPro" id="IPR036515">
    <property type="entry name" value="Transposase_17_sf"/>
</dbReference>
<gene>
    <name evidence="2" type="ORF">A2755_00760</name>
</gene>
<proteinExistence type="predicted"/>
<dbReference type="PANTHER" id="PTHR34322">
    <property type="entry name" value="TRANSPOSASE, Y1_TNP DOMAIN-CONTAINING"/>
    <property type="match status" value="1"/>
</dbReference>
<dbReference type="EMBL" id="MGIP01000005">
    <property type="protein sequence ID" value="OGM91881.1"/>
    <property type="molecule type" value="Genomic_DNA"/>
</dbReference>
<evidence type="ECO:0000259" key="1">
    <source>
        <dbReference type="SMART" id="SM01321"/>
    </source>
</evidence>
<dbReference type="AlphaFoldDB" id="A0A1F8DTD8"/>
<name>A0A1F8DTD8_9BACT</name>
<dbReference type="InterPro" id="IPR002686">
    <property type="entry name" value="Transposase_17"/>
</dbReference>
<organism evidence="2 3">
    <name type="scientific">Candidatus Wolfebacteria bacterium RIFCSPHIGHO2_01_FULL_48_22</name>
    <dbReference type="NCBI Taxonomy" id="1802555"/>
    <lineage>
        <taxon>Bacteria</taxon>
        <taxon>Candidatus Wolfeibacteriota</taxon>
    </lineage>
</organism>
<protein>
    <recommendedName>
        <fullName evidence="1">Transposase IS200-like domain-containing protein</fullName>
    </recommendedName>
</protein>
<dbReference type="Pfam" id="PF01797">
    <property type="entry name" value="Y1_Tnp"/>
    <property type="match status" value="1"/>
</dbReference>
<evidence type="ECO:0000313" key="2">
    <source>
        <dbReference type="EMBL" id="OGM91881.1"/>
    </source>
</evidence>
<feature type="domain" description="Transposase IS200-like" evidence="1">
    <location>
        <begin position="7"/>
        <end position="152"/>
    </location>
</feature>
<dbReference type="GO" id="GO:0003677">
    <property type="term" value="F:DNA binding"/>
    <property type="evidence" value="ECO:0007669"/>
    <property type="project" value="InterPro"/>
</dbReference>
<dbReference type="GO" id="GO:0004803">
    <property type="term" value="F:transposase activity"/>
    <property type="evidence" value="ECO:0007669"/>
    <property type="project" value="InterPro"/>
</dbReference>
<dbReference type="Proteomes" id="UP000177029">
    <property type="component" value="Unassembled WGS sequence"/>
</dbReference>
<dbReference type="PANTHER" id="PTHR34322:SF2">
    <property type="entry name" value="TRANSPOSASE IS200-LIKE DOMAIN-CONTAINING PROTEIN"/>
    <property type="match status" value="1"/>
</dbReference>